<dbReference type="Proteomes" id="UP001500523">
    <property type="component" value="Unassembled WGS sequence"/>
</dbReference>
<evidence type="ECO:0000313" key="3">
    <source>
        <dbReference type="Proteomes" id="UP001500523"/>
    </source>
</evidence>
<name>A0ABP7DEQ5_9SPHN</name>
<evidence type="ECO:0000256" key="1">
    <source>
        <dbReference type="SAM" id="MobiDB-lite"/>
    </source>
</evidence>
<evidence type="ECO:0000313" key="2">
    <source>
        <dbReference type="EMBL" id="GAA3703293.1"/>
    </source>
</evidence>
<dbReference type="RefSeq" id="WP_344692386.1">
    <property type="nucleotide sequence ID" value="NZ_BAABBF010000002.1"/>
</dbReference>
<keyword evidence="3" id="KW-1185">Reference proteome</keyword>
<feature type="region of interest" description="Disordered" evidence="1">
    <location>
        <begin position="60"/>
        <end position="80"/>
    </location>
</feature>
<reference evidence="3" key="1">
    <citation type="journal article" date="2019" name="Int. J. Syst. Evol. Microbiol.">
        <title>The Global Catalogue of Microorganisms (GCM) 10K type strain sequencing project: providing services to taxonomists for standard genome sequencing and annotation.</title>
        <authorList>
            <consortium name="The Broad Institute Genomics Platform"/>
            <consortium name="The Broad Institute Genome Sequencing Center for Infectious Disease"/>
            <person name="Wu L."/>
            <person name="Ma J."/>
        </authorList>
    </citation>
    <scope>NUCLEOTIDE SEQUENCE [LARGE SCALE GENOMIC DNA]</scope>
    <source>
        <strain evidence="3">JCM 17498</strain>
    </source>
</reference>
<protein>
    <submittedName>
        <fullName evidence="2">Uncharacterized protein</fullName>
    </submittedName>
</protein>
<comment type="caution">
    <text evidence="2">The sequence shown here is derived from an EMBL/GenBank/DDBJ whole genome shotgun (WGS) entry which is preliminary data.</text>
</comment>
<accession>A0ABP7DEQ5</accession>
<organism evidence="2 3">
    <name type="scientific">Sphingomonas cynarae</name>
    <dbReference type="NCBI Taxonomy" id="930197"/>
    <lineage>
        <taxon>Bacteria</taxon>
        <taxon>Pseudomonadati</taxon>
        <taxon>Pseudomonadota</taxon>
        <taxon>Alphaproteobacteria</taxon>
        <taxon>Sphingomonadales</taxon>
        <taxon>Sphingomonadaceae</taxon>
        <taxon>Sphingomonas</taxon>
    </lineage>
</organism>
<sequence>MGDGPDRLRVEDISCVAVQDWPTLLAWEGFRRLTWSRACIVTVPRNGAATTTHTPIQINKHRGTSSIGAPSIGHDNPDTINEFGLL</sequence>
<gene>
    <name evidence="2" type="ORF">GCM10022268_11180</name>
</gene>
<proteinExistence type="predicted"/>
<dbReference type="EMBL" id="BAABBF010000002">
    <property type="protein sequence ID" value="GAA3703293.1"/>
    <property type="molecule type" value="Genomic_DNA"/>
</dbReference>